<gene>
    <name evidence="2" type="ORF">AVDCRST_MAG56-690</name>
</gene>
<reference evidence="2" key="1">
    <citation type="submission" date="2020-02" db="EMBL/GenBank/DDBJ databases">
        <authorList>
            <person name="Meier V. D."/>
        </authorList>
    </citation>
    <scope>NUCLEOTIDE SEQUENCE</scope>
    <source>
        <strain evidence="2">AVDCRST_MAG56</strain>
    </source>
</reference>
<evidence type="ECO:0000256" key="1">
    <source>
        <dbReference type="SAM" id="MobiDB-lite"/>
    </source>
</evidence>
<organism evidence="2">
    <name type="scientific">uncultured Cytophagales bacterium</name>
    <dbReference type="NCBI Taxonomy" id="158755"/>
    <lineage>
        <taxon>Bacteria</taxon>
        <taxon>Pseudomonadati</taxon>
        <taxon>Bacteroidota</taxon>
        <taxon>Sphingobacteriia</taxon>
        <taxon>Sphingobacteriales</taxon>
        <taxon>environmental samples</taxon>
    </lineage>
</organism>
<feature type="compositionally biased region" description="Basic and acidic residues" evidence="1">
    <location>
        <begin position="457"/>
        <end position="466"/>
    </location>
</feature>
<feature type="region of interest" description="Disordered" evidence="1">
    <location>
        <begin position="440"/>
        <end position="480"/>
    </location>
</feature>
<proteinExistence type="predicted"/>
<sequence length="580" mass="58123">MAAGGVPGGEYVPERSGRTVVEVGSRLPQVAQGGHVNAQQGPTRTLAAGGFEGAHVVHQARGRVGKACPRVAGAAAQVLEEDLAGCSAGRERAVAVAEGAGVERVERLQVGGQGVQVGRGAGLGVSQGVGPRAGVEGRVAHQARTAEVAADVVFKVLHLVEVGRPVDASLARAGPSPQGNGVADAFPAVGEVPVAAVFASVQVARGAADVAVLADARVGCFVEQLLALEHGGRELLGGDNGDGGGAAQRGGALREHTRSVVHGHRAAHEVFGKHAVGGGVNGDALGCLAHIHAGDLLAVGGIEHQEAVVALLGEEDVVALRTESDRRGLGVVVNVLAAGGDLRTGGYVDGGGQEADGGLEGGRSAVPCQSAQDVVLLGHVPGLGAVGAHRQAGYVVGNAPSGHFGIGGGVVNGQVDGGAGREGAQVDLVDRAAAVAGDEARNEQLGGVAGNRKGGGRRPDGKRTGDRTTAGTHAGDPARAVLGNVAGGTVRREDDACRLGTPSQRKRADQRPGAFVEDVHLVFLPTGDPHLGTAVHGYTRRPLAHGHVVDDGEVVGVDGRHVVVVGVDHPHFSARVVYHD</sequence>
<evidence type="ECO:0000313" key="2">
    <source>
        <dbReference type="EMBL" id="CAA9219756.1"/>
    </source>
</evidence>
<name>A0A6J4HB70_9SPHI</name>
<protein>
    <submittedName>
        <fullName evidence="2">Uncharacterized protein</fullName>
    </submittedName>
</protein>
<dbReference type="AlphaFoldDB" id="A0A6J4HB70"/>
<accession>A0A6J4HB70</accession>
<dbReference type="EMBL" id="CADCTQ010000033">
    <property type="protein sequence ID" value="CAA9219756.1"/>
    <property type="molecule type" value="Genomic_DNA"/>
</dbReference>